<keyword evidence="2 3" id="KW-0040">ANK repeat</keyword>
<dbReference type="AlphaFoldDB" id="A0A8J4XQN3"/>
<dbReference type="Proteomes" id="UP000770661">
    <property type="component" value="Unassembled WGS sequence"/>
</dbReference>
<dbReference type="PROSITE" id="PS50297">
    <property type="entry name" value="ANK_REP_REGION"/>
    <property type="match status" value="4"/>
</dbReference>
<keyword evidence="5" id="KW-1185">Reference proteome</keyword>
<accession>A0A8J4XQN3</accession>
<dbReference type="Gene3D" id="1.25.40.20">
    <property type="entry name" value="Ankyrin repeat-containing domain"/>
    <property type="match status" value="3"/>
</dbReference>
<feature type="repeat" description="ANK" evidence="3">
    <location>
        <begin position="263"/>
        <end position="295"/>
    </location>
</feature>
<dbReference type="EMBL" id="JACEEZ010022522">
    <property type="protein sequence ID" value="KAG0712357.1"/>
    <property type="molecule type" value="Genomic_DNA"/>
</dbReference>
<dbReference type="SMART" id="SM00248">
    <property type="entry name" value="ANK"/>
    <property type="match status" value="8"/>
</dbReference>
<sequence>MTTLMRRWALDSQLLVAIQNNDVLRAHQLFQAGVDTDTRFSLNSQKRPALCLCVENNASDMAVTIVPVKILLCLAFREGYLLKSDYEADSENITEVRLQKGLAAWSRKVFDLSVPRLPKHDSRPLALKKEKVRDLQYLLDLMPVNKQTFYNNIIDAHTVGLTEDVPPDEDPVDLDELLEYENVSETIEHFLLQCPRFHSHHVVLRSQLLTLNVATCDLPTLLAAAGVHSYRQNVVIRLTCAFLRKTVQLLVELGVSINQGDSVGLTPLHIACTHGYPNLVRLLLKARANVNARTLQSRTPLHLSAMRGNQAIVGMLLSHGANVNVIDEDGRTPLHYAVSSANSEIADLLLATQACATQADIHGNTVLHYAVDVNGVKAPTVKRLSRAFPGAVLISNCGMETPLHIVVRSGRHDAEDILQAILVVATKVALNAQSSLGHTPLHIAVLEHRLKLLQLLLTVGADTNTEDHLGHTPLMSAARDERLGAVALLVAAGARTKQLIQGGVVEILYIKMSAPSCKGVSSRKGMKLKSLSLQEKVKVLARMDAGASMRAICAEFDIKASTFYPFTGTGN</sequence>
<dbReference type="PANTHER" id="PTHR24126:SF14">
    <property type="entry name" value="ANK_REP_REGION DOMAIN-CONTAINING PROTEIN"/>
    <property type="match status" value="1"/>
</dbReference>
<comment type="caution">
    <text evidence="4">The sequence shown here is derived from an EMBL/GenBank/DDBJ whole genome shotgun (WGS) entry which is preliminary data.</text>
</comment>
<proteinExistence type="predicted"/>
<organism evidence="4 5">
    <name type="scientific">Chionoecetes opilio</name>
    <name type="common">Atlantic snow crab</name>
    <name type="synonym">Cancer opilio</name>
    <dbReference type="NCBI Taxonomy" id="41210"/>
    <lineage>
        <taxon>Eukaryota</taxon>
        <taxon>Metazoa</taxon>
        <taxon>Ecdysozoa</taxon>
        <taxon>Arthropoda</taxon>
        <taxon>Crustacea</taxon>
        <taxon>Multicrustacea</taxon>
        <taxon>Malacostraca</taxon>
        <taxon>Eumalacostraca</taxon>
        <taxon>Eucarida</taxon>
        <taxon>Decapoda</taxon>
        <taxon>Pleocyemata</taxon>
        <taxon>Brachyura</taxon>
        <taxon>Eubrachyura</taxon>
        <taxon>Majoidea</taxon>
        <taxon>Majidae</taxon>
        <taxon>Chionoecetes</taxon>
    </lineage>
</organism>
<keyword evidence="1" id="KW-0677">Repeat</keyword>
<dbReference type="Pfam" id="PF00023">
    <property type="entry name" value="Ank"/>
    <property type="match status" value="1"/>
</dbReference>
<reference evidence="4" key="1">
    <citation type="submission" date="2020-07" db="EMBL/GenBank/DDBJ databases">
        <title>The High-quality genome of the commercially important snow crab, Chionoecetes opilio.</title>
        <authorList>
            <person name="Jeong J.-H."/>
            <person name="Ryu S."/>
        </authorList>
    </citation>
    <scope>NUCLEOTIDE SEQUENCE</scope>
    <source>
        <strain evidence="4">MADBK_172401_WGS</strain>
        <tissue evidence="4">Digestive gland</tissue>
    </source>
</reference>
<dbReference type="InterPro" id="IPR036770">
    <property type="entry name" value="Ankyrin_rpt-contain_sf"/>
</dbReference>
<dbReference type="InterPro" id="IPR002110">
    <property type="entry name" value="Ankyrin_rpt"/>
</dbReference>
<dbReference type="Pfam" id="PF12796">
    <property type="entry name" value="Ank_2"/>
    <property type="match status" value="2"/>
</dbReference>
<evidence type="ECO:0000256" key="3">
    <source>
        <dbReference type="PROSITE-ProRule" id="PRU00023"/>
    </source>
</evidence>
<evidence type="ECO:0000256" key="2">
    <source>
        <dbReference type="ARBA" id="ARBA00023043"/>
    </source>
</evidence>
<evidence type="ECO:0000313" key="5">
    <source>
        <dbReference type="Proteomes" id="UP000770661"/>
    </source>
</evidence>
<dbReference type="OrthoDB" id="6430205at2759"/>
<evidence type="ECO:0000256" key="1">
    <source>
        <dbReference type="ARBA" id="ARBA00022737"/>
    </source>
</evidence>
<gene>
    <name evidence="4" type="ORF">GWK47_018664</name>
</gene>
<feature type="repeat" description="ANK" evidence="3">
    <location>
        <begin position="329"/>
        <end position="361"/>
    </location>
</feature>
<dbReference type="SUPFAM" id="SSF48403">
    <property type="entry name" value="Ankyrin repeat"/>
    <property type="match status" value="1"/>
</dbReference>
<dbReference type="PANTHER" id="PTHR24126">
    <property type="entry name" value="ANKYRIN REPEAT, PH AND SEC7 DOMAIN CONTAINING PROTEIN SECG-RELATED"/>
    <property type="match status" value="1"/>
</dbReference>
<name>A0A8J4XQN3_CHIOP</name>
<protein>
    <submittedName>
        <fullName evidence="4">Putative ankyrin repeat protein</fullName>
    </submittedName>
</protein>
<dbReference type="PRINTS" id="PR01415">
    <property type="entry name" value="ANKYRIN"/>
</dbReference>
<feature type="repeat" description="ANK" evidence="3">
    <location>
        <begin position="296"/>
        <end position="328"/>
    </location>
</feature>
<dbReference type="PROSITE" id="PS50088">
    <property type="entry name" value="ANK_REPEAT"/>
    <property type="match status" value="4"/>
</dbReference>
<feature type="repeat" description="ANK" evidence="3">
    <location>
        <begin position="436"/>
        <end position="468"/>
    </location>
</feature>
<evidence type="ECO:0000313" key="4">
    <source>
        <dbReference type="EMBL" id="KAG0712357.1"/>
    </source>
</evidence>